<gene>
    <name evidence="1" type="ORF">BXY39_2029</name>
</gene>
<dbReference type="OrthoDB" id="280897at2"/>
<comment type="caution">
    <text evidence="1">The sequence shown here is derived from an EMBL/GenBank/DDBJ whole genome shotgun (WGS) entry which is preliminary data.</text>
</comment>
<organism evidence="1 2">
    <name type="scientific">Eilatimonas milleporae</name>
    <dbReference type="NCBI Taxonomy" id="911205"/>
    <lineage>
        <taxon>Bacteria</taxon>
        <taxon>Pseudomonadati</taxon>
        <taxon>Pseudomonadota</taxon>
        <taxon>Alphaproteobacteria</taxon>
        <taxon>Kordiimonadales</taxon>
        <taxon>Kordiimonadaceae</taxon>
        <taxon>Eilatimonas</taxon>
    </lineage>
</organism>
<dbReference type="InParanoid" id="A0A3M0CG29"/>
<evidence type="ECO:0000313" key="2">
    <source>
        <dbReference type="Proteomes" id="UP000271227"/>
    </source>
</evidence>
<sequence>MLKTPIPPVRVLVLAGFAFWSWSWTGGIHANDMANDVALEPDQGTVTLCADGRQDLCPRFPRGLGNVASVEPKIGYEPTTTAGRPGHPEPQTYFDYFGWQAFVALNWPVDGLFFPIGTPTADQFNHGPRRWNAFRSKQQIFAAQNLSAAASAEEKERALLNRQCSEASGRPILFEGSKFTISEFNEPFEPYPLIDRHGNYAVYDIRISPFEIAYLLNPDFTGLNLTTKAGQEKFLAQGGTYDFPGDAANPLGPGAMEIKTAWRIMTDKDDLSRYYTTDVTIAIARKNRGKDTPACIDATVGLVGMHIMQKFSRPKKFAPFWSWASFEHVDTAPYAQDARVSPVSGAVPIPSPDALATPTCDAVQTGGDTTGTDYAFFNPSCTDGGQSCTVNGPPRLRPKQTAYLWASAPPYAADYLTDGRYGTQVARCWRPYDSAAEITRTFKNAWREKAKALGVDHLVWENYEMIGTQWAVASQAEFTNPPLLDVKPFSAPVYMVNSTMETYVQTNEIPVGVLGSTGFHFKGPASCVACHNLATDAAGNPSNLSFLPSAAK</sequence>
<protein>
    <submittedName>
        <fullName evidence="1">Uncharacterized protein</fullName>
    </submittedName>
</protein>
<dbReference type="AlphaFoldDB" id="A0A3M0CG29"/>
<dbReference type="RefSeq" id="WP_147453539.1">
    <property type="nucleotide sequence ID" value="NZ_REFR01000011.1"/>
</dbReference>
<reference evidence="1 2" key="1">
    <citation type="submission" date="2018-10" db="EMBL/GenBank/DDBJ databases">
        <title>Genomic Encyclopedia of Archaeal and Bacterial Type Strains, Phase II (KMG-II): from individual species to whole genera.</title>
        <authorList>
            <person name="Goeker M."/>
        </authorList>
    </citation>
    <scope>NUCLEOTIDE SEQUENCE [LARGE SCALE GENOMIC DNA]</scope>
    <source>
        <strain evidence="1 2">DSM 25217</strain>
    </source>
</reference>
<proteinExistence type="predicted"/>
<name>A0A3M0CG29_9PROT</name>
<dbReference type="EMBL" id="REFR01000011">
    <property type="protein sequence ID" value="RMB07935.1"/>
    <property type="molecule type" value="Genomic_DNA"/>
</dbReference>
<keyword evidence="2" id="KW-1185">Reference proteome</keyword>
<evidence type="ECO:0000313" key="1">
    <source>
        <dbReference type="EMBL" id="RMB07935.1"/>
    </source>
</evidence>
<dbReference type="Proteomes" id="UP000271227">
    <property type="component" value="Unassembled WGS sequence"/>
</dbReference>
<accession>A0A3M0CG29</accession>